<reference evidence="1" key="1">
    <citation type="submission" date="2014-09" db="EMBL/GenBank/DDBJ databases">
        <authorList>
            <person name="Magalhaes I.L.F."/>
            <person name="Oliveira U."/>
            <person name="Santos F.R."/>
            <person name="Vidigal T.H.D.A."/>
            <person name="Brescovit A.D."/>
            <person name="Santos A.J."/>
        </authorList>
    </citation>
    <scope>NUCLEOTIDE SEQUENCE</scope>
    <source>
        <tissue evidence="1">Shoot tissue taken approximately 20 cm above the soil surface</tissue>
    </source>
</reference>
<name>A0A0A9HSD0_ARUDO</name>
<protein>
    <submittedName>
        <fullName evidence="1">Uncharacterized protein</fullName>
    </submittedName>
</protein>
<sequence>MMQYGMMQKDCIIQILLFFYPLEINNSIFLPIIEPLYHGHENSNVQSVSELIQSHHSKSKNQTRYPSLWEFTWQICMLI</sequence>
<organism evidence="1">
    <name type="scientific">Arundo donax</name>
    <name type="common">Giant reed</name>
    <name type="synonym">Donax arundinaceus</name>
    <dbReference type="NCBI Taxonomy" id="35708"/>
    <lineage>
        <taxon>Eukaryota</taxon>
        <taxon>Viridiplantae</taxon>
        <taxon>Streptophyta</taxon>
        <taxon>Embryophyta</taxon>
        <taxon>Tracheophyta</taxon>
        <taxon>Spermatophyta</taxon>
        <taxon>Magnoliopsida</taxon>
        <taxon>Liliopsida</taxon>
        <taxon>Poales</taxon>
        <taxon>Poaceae</taxon>
        <taxon>PACMAD clade</taxon>
        <taxon>Arundinoideae</taxon>
        <taxon>Arundineae</taxon>
        <taxon>Arundo</taxon>
    </lineage>
</organism>
<dbReference type="EMBL" id="GBRH01159167">
    <property type="protein sequence ID" value="JAE38729.1"/>
    <property type="molecule type" value="Transcribed_RNA"/>
</dbReference>
<reference evidence="1" key="2">
    <citation type="journal article" date="2015" name="Data Brief">
        <title>Shoot transcriptome of the giant reed, Arundo donax.</title>
        <authorList>
            <person name="Barrero R.A."/>
            <person name="Guerrero F.D."/>
            <person name="Moolhuijzen P."/>
            <person name="Goolsby J.A."/>
            <person name="Tidwell J."/>
            <person name="Bellgard S.E."/>
            <person name="Bellgard M.I."/>
        </authorList>
    </citation>
    <scope>NUCLEOTIDE SEQUENCE</scope>
    <source>
        <tissue evidence="1">Shoot tissue taken approximately 20 cm above the soil surface</tissue>
    </source>
</reference>
<accession>A0A0A9HSD0</accession>
<dbReference type="AlphaFoldDB" id="A0A0A9HSD0"/>
<proteinExistence type="predicted"/>
<evidence type="ECO:0000313" key="1">
    <source>
        <dbReference type="EMBL" id="JAE38729.1"/>
    </source>
</evidence>